<dbReference type="EMBL" id="CP061336">
    <property type="protein sequence ID" value="QNU65608.1"/>
    <property type="molecule type" value="Genomic_DNA"/>
</dbReference>
<sequence>MYWDPSGHVDANLKDLALAAGANEEDIIWNGKNKENPQGSVTLIVNGVKKTIKVGENGTYISTENKIVIDNEVFDSLFSDSSKGLSVNTTISNGILTTQTVRPGNSASAPNISTTTLPYKKPSNRVTSNPSIRPNKNSGNTGNGSTNGFIGPVLPTQGTGKDEIVVSVKPIDTYT</sequence>
<feature type="compositionally biased region" description="Polar residues" evidence="1">
    <location>
        <begin position="124"/>
        <end position="136"/>
    </location>
</feature>
<protein>
    <submittedName>
        <fullName evidence="2">Uncharacterized protein</fullName>
    </submittedName>
</protein>
<evidence type="ECO:0000313" key="2">
    <source>
        <dbReference type="EMBL" id="QNU65608.1"/>
    </source>
</evidence>
<feature type="compositionally biased region" description="Low complexity" evidence="1">
    <location>
        <begin position="137"/>
        <end position="147"/>
    </location>
</feature>
<dbReference type="KEGG" id="rher:EHE19_011800"/>
<gene>
    <name evidence="2" type="ORF">EHE19_011800</name>
</gene>
<dbReference type="RefSeq" id="WP_190530289.1">
    <property type="nucleotide sequence ID" value="NZ_CP061336.1"/>
</dbReference>
<proteinExistence type="predicted"/>
<name>A0A7H1VJP6_9FIRM</name>
<evidence type="ECO:0000313" key="3">
    <source>
        <dbReference type="Proteomes" id="UP000306409"/>
    </source>
</evidence>
<feature type="region of interest" description="Disordered" evidence="1">
    <location>
        <begin position="102"/>
        <end position="147"/>
    </location>
</feature>
<feature type="compositionally biased region" description="Polar residues" evidence="1">
    <location>
        <begin position="102"/>
        <end position="117"/>
    </location>
</feature>
<keyword evidence="3" id="KW-1185">Reference proteome</keyword>
<dbReference type="Proteomes" id="UP000306409">
    <property type="component" value="Chromosome"/>
</dbReference>
<accession>A0A7H1VJP6</accession>
<organism evidence="2 3">
    <name type="scientific">Ruminiclostridium herbifermentans</name>
    <dbReference type="NCBI Taxonomy" id="2488810"/>
    <lineage>
        <taxon>Bacteria</taxon>
        <taxon>Bacillati</taxon>
        <taxon>Bacillota</taxon>
        <taxon>Clostridia</taxon>
        <taxon>Eubacteriales</taxon>
        <taxon>Oscillospiraceae</taxon>
        <taxon>Ruminiclostridium</taxon>
    </lineage>
</organism>
<dbReference type="AlphaFoldDB" id="A0A7H1VJP6"/>
<evidence type="ECO:0000256" key="1">
    <source>
        <dbReference type="SAM" id="MobiDB-lite"/>
    </source>
</evidence>
<reference evidence="2 3" key="1">
    <citation type="submission" date="2020-09" db="EMBL/GenBank/DDBJ databases">
        <title>Characterization and genome sequencing of Ruminiclostridium sp. nov. MA18.</title>
        <authorList>
            <person name="Rettenmaier R."/>
            <person name="Kowollik M.-L."/>
            <person name="Liebl W."/>
            <person name="Zverlov V."/>
        </authorList>
    </citation>
    <scope>NUCLEOTIDE SEQUENCE [LARGE SCALE GENOMIC DNA]</scope>
    <source>
        <strain evidence="2 3">MA18</strain>
    </source>
</reference>